<dbReference type="InterPro" id="IPR008964">
    <property type="entry name" value="Invasin/intimin_cell_adhesion"/>
</dbReference>
<name>A0A7Y2H1J2_UNCEI</name>
<dbReference type="NCBIfam" id="TIGR03934">
    <property type="entry name" value="TQXA_dom"/>
    <property type="match status" value="1"/>
</dbReference>
<dbReference type="Proteomes" id="UP000547674">
    <property type="component" value="Unassembled WGS sequence"/>
</dbReference>
<organism evidence="3 4">
    <name type="scientific">Eiseniibacteriota bacterium</name>
    <dbReference type="NCBI Taxonomy" id="2212470"/>
    <lineage>
        <taxon>Bacteria</taxon>
        <taxon>Candidatus Eiseniibacteriota</taxon>
    </lineage>
</organism>
<feature type="signal peptide" evidence="1">
    <location>
        <begin position="1"/>
        <end position="28"/>
    </location>
</feature>
<feature type="chain" id="PRO_5030939287" evidence="1">
    <location>
        <begin position="29"/>
        <end position="306"/>
    </location>
</feature>
<dbReference type="InterPro" id="IPR013552">
    <property type="entry name" value="Thioester_dom"/>
</dbReference>
<reference evidence="3 4" key="1">
    <citation type="submission" date="2020-03" db="EMBL/GenBank/DDBJ databases">
        <title>Metabolic flexibility allows generalist bacteria to become dominant in a frequently disturbed ecosystem.</title>
        <authorList>
            <person name="Chen Y.-J."/>
            <person name="Leung P.M."/>
            <person name="Bay S.K."/>
            <person name="Hugenholtz P."/>
            <person name="Kessler A.J."/>
            <person name="Shelley G."/>
            <person name="Waite D.W."/>
            <person name="Cook P.L."/>
            <person name="Greening C."/>
        </authorList>
    </citation>
    <scope>NUCLEOTIDE SEQUENCE [LARGE SCALE GENOMIC DNA]</scope>
    <source>
        <strain evidence="3">SS_bin_28</strain>
    </source>
</reference>
<dbReference type="Pfam" id="PF08341">
    <property type="entry name" value="TED"/>
    <property type="match status" value="1"/>
</dbReference>
<dbReference type="InterPro" id="IPR023849">
    <property type="entry name" value="TQXA_dom"/>
</dbReference>
<sequence>MHKIATRALTAVLALGLMGAAFTSEAIASEACFTATDPIDLIDTGTNVFHGNLPDSSSYAGTFKAFIDGNGPFEVYCVEMTQPLCFPECFDQGPDVTSQEIIWILENHYPTVPGAPALPLDANKKAAAVQLAIWHFSDGLDISVGGTPPDVFDAARDIIAAALTATVPPTPTFVTVDPSSPICDPGDTVTVTICVNDQNNQPMDGVSVDIDITGANPGMTTVMTNALGKATYQYVGNNMGNDIITVTTSYTIPVGLTWIRSGCQTLIMGETCAGMTQAETSKMWDVGLPVERTSWGRVKVTFGNSQ</sequence>
<gene>
    <name evidence="3" type="ORF">HKN21_02920</name>
</gene>
<evidence type="ECO:0000256" key="1">
    <source>
        <dbReference type="SAM" id="SignalP"/>
    </source>
</evidence>
<feature type="domain" description="Thioester" evidence="2">
    <location>
        <begin position="75"/>
        <end position="160"/>
    </location>
</feature>
<proteinExistence type="predicted"/>
<protein>
    <submittedName>
        <fullName evidence="3">TQXA domain-containing protein</fullName>
    </submittedName>
</protein>
<dbReference type="Gene3D" id="1.10.150.480">
    <property type="match status" value="1"/>
</dbReference>
<evidence type="ECO:0000259" key="2">
    <source>
        <dbReference type="Pfam" id="PF08341"/>
    </source>
</evidence>
<dbReference type="AlphaFoldDB" id="A0A7Y2H1J2"/>
<evidence type="ECO:0000313" key="3">
    <source>
        <dbReference type="EMBL" id="NNF05692.1"/>
    </source>
</evidence>
<dbReference type="InterPro" id="IPR013783">
    <property type="entry name" value="Ig-like_fold"/>
</dbReference>
<accession>A0A7Y2H1J2</accession>
<dbReference type="EMBL" id="JABDJR010000108">
    <property type="protein sequence ID" value="NNF05692.1"/>
    <property type="molecule type" value="Genomic_DNA"/>
</dbReference>
<keyword evidence="1" id="KW-0732">Signal</keyword>
<comment type="caution">
    <text evidence="3">The sequence shown here is derived from an EMBL/GenBank/DDBJ whole genome shotgun (WGS) entry which is preliminary data.</text>
</comment>
<evidence type="ECO:0000313" key="4">
    <source>
        <dbReference type="Proteomes" id="UP000547674"/>
    </source>
</evidence>
<dbReference type="Gene3D" id="2.60.40.10">
    <property type="entry name" value="Immunoglobulins"/>
    <property type="match status" value="1"/>
</dbReference>
<dbReference type="SUPFAM" id="SSF49373">
    <property type="entry name" value="Invasin/intimin cell-adhesion fragments"/>
    <property type="match status" value="1"/>
</dbReference>